<organism evidence="1 2">
    <name type="scientific">Bimuria novae-zelandiae CBS 107.79</name>
    <dbReference type="NCBI Taxonomy" id="1447943"/>
    <lineage>
        <taxon>Eukaryota</taxon>
        <taxon>Fungi</taxon>
        <taxon>Dikarya</taxon>
        <taxon>Ascomycota</taxon>
        <taxon>Pezizomycotina</taxon>
        <taxon>Dothideomycetes</taxon>
        <taxon>Pleosporomycetidae</taxon>
        <taxon>Pleosporales</taxon>
        <taxon>Massarineae</taxon>
        <taxon>Didymosphaeriaceae</taxon>
        <taxon>Bimuria</taxon>
    </lineage>
</organism>
<sequence length="238" mass="26653">MDYYRCPKTELHQELCRRGLRASGDQDIAAERLSKDDEDRGSEATTVSAITWPLASPSPWKINPEFGTTTPVGMLVNESIIYWTMNTFFPTLHLFFESGRSCNIEGTHLPGARVGLDPTLRSRLTDLTHEEDGRLVNTIIPKKLVPRPSIRILEAKVACRYSIAVKETHQVRSGRPVTTIVEEQHVAIGLRLQGMTSMAYVWAKVPRSTVEVAGRMASLSGIKWMCFPRKGRVFLSPA</sequence>
<dbReference type="EMBL" id="ML976671">
    <property type="protein sequence ID" value="KAF1975122.1"/>
    <property type="molecule type" value="Genomic_DNA"/>
</dbReference>
<dbReference type="OrthoDB" id="5356769at2759"/>
<gene>
    <name evidence="1" type="ORF">BU23DRAFT_552545</name>
</gene>
<dbReference type="Proteomes" id="UP000800036">
    <property type="component" value="Unassembled WGS sequence"/>
</dbReference>
<reference evidence="1" key="1">
    <citation type="journal article" date="2020" name="Stud. Mycol.">
        <title>101 Dothideomycetes genomes: a test case for predicting lifestyles and emergence of pathogens.</title>
        <authorList>
            <person name="Haridas S."/>
            <person name="Albert R."/>
            <person name="Binder M."/>
            <person name="Bloem J."/>
            <person name="Labutti K."/>
            <person name="Salamov A."/>
            <person name="Andreopoulos B."/>
            <person name="Baker S."/>
            <person name="Barry K."/>
            <person name="Bills G."/>
            <person name="Bluhm B."/>
            <person name="Cannon C."/>
            <person name="Castanera R."/>
            <person name="Culley D."/>
            <person name="Daum C."/>
            <person name="Ezra D."/>
            <person name="Gonzalez J."/>
            <person name="Henrissat B."/>
            <person name="Kuo A."/>
            <person name="Liang C."/>
            <person name="Lipzen A."/>
            <person name="Lutzoni F."/>
            <person name="Magnuson J."/>
            <person name="Mondo S."/>
            <person name="Nolan M."/>
            <person name="Ohm R."/>
            <person name="Pangilinan J."/>
            <person name="Park H.-J."/>
            <person name="Ramirez L."/>
            <person name="Alfaro M."/>
            <person name="Sun H."/>
            <person name="Tritt A."/>
            <person name="Yoshinaga Y."/>
            <person name="Zwiers L.-H."/>
            <person name="Turgeon B."/>
            <person name="Goodwin S."/>
            <person name="Spatafora J."/>
            <person name="Crous P."/>
            <person name="Grigoriev I."/>
        </authorList>
    </citation>
    <scope>NUCLEOTIDE SEQUENCE</scope>
    <source>
        <strain evidence="1">CBS 107.79</strain>
    </source>
</reference>
<accession>A0A6A5VGX2</accession>
<dbReference type="AlphaFoldDB" id="A0A6A5VGX2"/>
<keyword evidence="2" id="KW-1185">Reference proteome</keyword>
<proteinExistence type="predicted"/>
<evidence type="ECO:0000313" key="2">
    <source>
        <dbReference type="Proteomes" id="UP000800036"/>
    </source>
</evidence>
<evidence type="ECO:0000313" key="1">
    <source>
        <dbReference type="EMBL" id="KAF1975122.1"/>
    </source>
</evidence>
<protein>
    <submittedName>
        <fullName evidence="1">Uncharacterized protein</fullName>
    </submittedName>
</protein>
<name>A0A6A5VGX2_9PLEO</name>